<protein>
    <submittedName>
        <fullName evidence="2">Glucosamine-6-phosphate deaminase</fullName>
    </submittedName>
</protein>
<evidence type="ECO:0000259" key="1">
    <source>
        <dbReference type="Pfam" id="PF01182"/>
    </source>
</evidence>
<dbReference type="CDD" id="cd01399">
    <property type="entry name" value="GlcN6P_deaminase"/>
    <property type="match status" value="1"/>
</dbReference>
<reference evidence="2" key="2">
    <citation type="submission" date="2024-05" db="EMBL/GenBank/DDBJ databases">
        <title>Rhodohalobacter halophilus gen. nov., sp. nov., a moderately halophilic member of the family Balneolaceae.</title>
        <authorList>
            <person name="Xia J."/>
        </authorList>
    </citation>
    <scope>NUCLEOTIDE SEQUENCE</scope>
    <source>
        <strain evidence="2">WB101</strain>
    </source>
</reference>
<dbReference type="InterPro" id="IPR006148">
    <property type="entry name" value="Glc/Gal-6P_isomerase"/>
</dbReference>
<dbReference type="SUPFAM" id="SSF100950">
    <property type="entry name" value="NagB/RpiA/CoA transferase-like"/>
    <property type="match status" value="1"/>
</dbReference>
<organism evidence="2 3">
    <name type="scientific">Rhodohalobacter sulfatireducens</name>
    <dbReference type="NCBI Taxonomy" id="2911366"/>
    <lineage>
        <taxon>Bacteria</taxon>
        <taxon>Pseudomonadati</taxon>
        <taxon>Balneolota</taxon>
        <taxon>Balneolia</taxon>
        <taxon>Balneolales</taxon>
        <taxon>Balneolaceae</taxon>
        <taxon>Rhodohalobacter</taxon>
    </lineage>
</organism>
<evidence type="ECO:0000313" key="2">
    <source>
        <dbReference type="EMBL" id="MCG2587450.1"/>
    </source>
</evidence>
<dbReference type="PANTHER" id="PTHR11280:SF6">
    <property type="entry name" value="GLUCOSAMINE-6-PHOSPHATE ISOMERASE NAGB"/>
    <property type="match status" value="1"/>
</dbReference>
<reference evidence="2" key="1">
    <citation type="submission" date="2022-01" db="EMBL/GenBank/DDBJ databases">
        <authorList>
            <person name="Wang Y."/>
        </authorList>
    </citation>
    <scope>NUCLEOTIDE SEQUENCE</scope>
    <source>
        <strain evidence="2">WB101</strain>
    </source>
</reference>
<name>A0ABS9K9F2_9BACT</name>
<dbReference type="Pfam" id="PF01182">
    <property type="entry name" value="Glucosamine_iso"/>
    <property type="match status" value="1"/>
</dbReference>
<gene>
    <name evidence="2" type="ORF">L6773_02650</name>
</gene>
<dbReference type="Proteomes" id="UP001165366">
    <property type="component" value="Unassembled WGS sequence"/>
</dbReference>
<accession>A0ABS9K9F2</accession>
<dbReference type="EMBL" id="JAKLWS010000002">
    <property type="protein sequence ID" value="MCG2587450.1"/>
    <property type="molecule type" value="Genomic_DNA"/>
</dbReference>
<dbReference type="InterPro" id="IPR004547">
    <property type="entry name" value="Glucosamine6P_isomerase"/>
</dbReference>
<sequence>MNIQIFDTKKELGKHSATDAAEKIRSAIQEKSEANIILATGASQFETLGNLVEEPDIDWSKVTMFHLDEYVDLPETHPASFRKYLRERFEQKVPPLKATHYIDGDSGDPEEECRRLNGIISRIDIDVALVGIGENGHLAFNDPPADFETEKPYIVVELDEACRRQQMGEGWFESIEDVPKQAISMSIKQIMKSKNIICSVPDKRKAEAVRNCMEGEITNLHPASILQAHQHCDVYLDQESASMLTLDYK</sequence>
<dbReference type="RefSeq" id="WP_237852294.1">
    <property type="nucleotide sequence ID" value="NZ_JAKLWS010000002.1"/>
</dbReference>
<evidence type="ECO:0000313" key="3">
    <source>
        <dbReference type="Proteomes" id="UP001165366"/>
    </source>
</evidence>
<proteinExistence type="predicted"/>
<dbReference type="Gene3D" id="3.40.50.1360">
    <property type="match status" value="1"/>
</dbReference>
<dbReference type="InterPro" id="IPR037171">
    <property type="entry name" value="NagB/RpiA_transferase-like"/>
</dbReference>
<dbReference type="PANTHER" id="PTHR11280">
    <property type="entry name" value="GLUCOSAMINE-6-PHOSPHATE ISOMERASE"/>
    <property type="match status" value="1"/>
</dbReference>
<comment type="caution">
    <text evidence="2">The sequence shown here is derived from an EMBL/GenBank/DDBJ whole genome shotgun (WGS) entry which is preliminary data.</text>
</comment>
<keyword evidence="3" id="KW-1185">Reference proteome</keyword>
<feature type="domain" description="Glucosamine/galactosamine-6-phosphate isomerase" evidence="1">
    <location>
        <begin position="8"/>
        <end position="229"/>
    </location>
</feature>